<feature type="repeat" description="WD" evidence="6">
    <location>
        <begin position="189"/>
        <end position="231"/>
    </location>
</feature>
<keyword evidence="8" id="KW-1133">Transmembrane helix</keyword>
<dbReference type="Gene3D" id="2.130.10.10">
    <property type="entry name" value="YVTN repeat-like/Quinoprotein amine dehydrogenase"/>
    <property type="match status" value="2"/>
</dbReference>
<comment type="similarity">
    <text evidence="5">Belongs to the WD repeat cdt2 family.</text>
</comment>
<keyword evidence="4" id="KW-0833">Ubl conjugation pathway</keyword>
<feature type="compositionally biased region" description="Low complexity" evidence="7">
    <location>
        <begin position="532"/>
        <end position="544"/>
    </location>
</feature>
<dbReference type="OrthoDB" id="2096344at2759"/>
<keyword evidence="8" id="KW-0812">Transmembrane</keyword>
<keyword evidence="8" id="KW-0472">Membrane</keyword>
<dbReference type="PROSITE" id="PS00678">
    <property type="entry name" value="WD_REPEATS_1"/>
    <property type="match status" value="1"/>
</dbReference>
<dbReference type="InterPro" id="IPR036322">
    <property type="entry name" value="WD40_repeat_dom_sf"/>
</dbReference>
<evidence type="ECO:0000256" key="3">
    <source>
        <dbReference type="ARBA" id="ARBA00022737"/>
    </source>
</evidence>
<dbReference type="Pfam" id="PF00400">
    <property type="entry name" value="WD40"/>
    <property type="match status" value="5"/>
</dbReference>
<feature type="region of interest" description="Disordered" evidence="7">
    <location>
        <begin position="520"/>
        <end position="544"/>
    </location>
</feature>
<dbReference type="PROSITE" id="PS50294">
    <property type="entry name" value="WD_REPEATS_REGION"/>
    <property type="match status" value="3"/>
</dbReference>
<dbReference type="InterPro" id="IPR015943">
    <property type="entry name" value="WD40/YVTN_repeat-like_dom_sf"/>
</dbReference>
<evidence type="ECO:0000256" key="7">
    <source>
        <dbReference type="SAM" id="MobiDB-lite"/>
    </source>
</evidence>
<dbReference type="SUPFAM" id="SSF50978">
    <property type="entry name" value="WD40 repeat-like"/>
    <property type="match status" value="1"/>
</dbReference>
<dbReference type="GeneID" id="116213203"/>
<dbReference type="Proteomes" id="UP000515151">
    <property type="component" value="Chromosome 7"/>
</dbReference>
<reference evidence="10" key="2">
    <citation type="submission" date="2025-08" db="UniProtKB">
        <authorList>
            <consortium name="RefSeq"/>
        </authorList>
    </citation>
    <scope>IDENTIFICATION</scope>
    <source>
        <tissue evidence="10">Leaf</tissue>
    </source>
</reference>
<dbReference type="InterPro" id="IPR019775">
    <property type="entry name" value="WD40_repeat_CS"/>
</dbReference>
<feature type="repeat" description="WD" evidence="6">
    <location>
        <begin position="402"/>
        <end position="444"/>
    </location>
</feature>
<dbReference type="PROSITE" id="PS50082">
    <property type="entry name" value="WD_REPEATS_2"/>
    <property type="match status" value="4"/>
</dbReference>
<dbReference type="InterPro" id="IPR051865">
    <property type="entry name" value="WD-repeat_CDT2_adapter"/>
</dbReference>
<feature type="repeat" description="WD" evidence="6">
    <location>
        <begin position="147"/>
        <end position="188"/>
    </location>
</feature>
<evidence type="ECO:0000256" key="2">
    <source>
        <dbReference type="ARBA" id="ARBA00022574"/>
    </source>
</evidence>
<dbReference type="InterPro" id="IPR020472">
    <property type="entry name" value="WD40_PAC1"/>
</dbReference>
<dbReference type="InterPro" id="IPR001680">
    <property type="entry name" value="WD40_rpt"/>
</dbReference>
<dbReference type="PANTHER" id="PTHR22852:SF0">
    <property type="entry name" value="DENTICLELESS PROTEIN HOMOLOG"/>
    <property type="match status" value="1"/>
</dbReference>
<evidence type="ECO:0000256" key="1">
    <source>
        <dbReference type="ARBA" id="ARBA00004906"/>
    </source>
</evidence>
<evidence type="ECO:0000256" key="6">
    <source>
        <dbReference type="PROSITE-ProRule" id="PRU00221"/>
    </source>
</evidence>
<protein>
    <submittedName>
        <fullName evidence="10">Denticleless protein homolog</fullName>
    </submittedName>
</protein>
<proteinExistence type="inferred from homology"/>
<dbReference type="SMART" id="SM00320">
    <property type="entry name" value="WD40"/>
    <property type="match status" value="7"/>
</dbReference>
<keyword evidence="9" id="KW-1185">Reference proteome</keyword>
<dbReference type="GO" id="GO:0043161">
    <property type="term" value="P:proteasome-mediated ubiquitin-dependent protein catabolic process"/>
    <property type="evidence" value="ECO:0007669"/>
    <property type="project" value="TreeGrafter"/>
</dbReference>
<reference evidence="9" key="1">
    <citation type="journal article" date="2020" name="Plant Biotechnol. J.">
        <title>The pomegranate (Punica granatum L.) draft genome dissects genetic divergence between soft- and hard-seeded cultivars.</title>
        <authorList>
            <person name="Luo X."/>
            <person name="Li H."/>
            <person name="Wu Z."/>
            <person name="Yao W."/>
            <person name="Zhao P."/>
            <person name="Cao D."/>
            <person name="Yu H."/>
            <person name="Li K."/>
            <person name="Poudel K."/>
            <person name="Zhao D."/>
            <person name="Zhang F."/>
            <person name="Xia X."/>
            <person name="Chen L."/>
            <person name="Wang Q."/>
            <person name="Jing D."/>
            <person name="Cao S."/>
        </authorList>
    </citation>
    <scope>NUCLEOTIDE SEQUENCE [LARGE SCALE GENOMIC DNA]</scope>
    <source>
        <strain evidence="9">cv. Tunisia</strain>
    </source>
</reference>
<dbReference type="PRINTS" id="PR00320">
    <property type="entry name" value="GPROTEINBRPT"/>
</dbReference>
<dbReference type="GO" id="GO:0030674">
    <property type="term" value="F:protein-macromolecule adaptor activity"/>
    <property type="evidence" value="ECO:0007669"/>
    <property type="project" value="TreeGrafter"/>
</dbReference>
<sequence>MPGGLSRQSEILIKTISSLSLSLSEVLFLFFFFSLSLSVSLRPQSPFPALKMFQSIRSRELNGYRVRKRPYIADWTPELTDNGAVAIEHLGDETPPLAISFCKTSELSHVLAVSDEDGHVSLFNTSKKLLSSPSNQENADKARIGDWVAHQNAIFDLCWIKEDVNILTASGDQTIRLWDVQKRKCTGVLMGHTGSVKSLCPHPSNSNLVVSGARDGSFAIWDLRCNRASTSRAGELCIVSNSIVKGAHLPHQHKRTRRGKAASMSITSVLYLKDEVSVATAGAVDSIIKFWDTRKLKAQVTQTCPNHDSPTKKEQRLHGVSSLSQDSNGVFLTASCMDNRIYLYNVLQLEKGPVKSFSGAQIESFYVKAAISPDANQLLSGSSDGNAYIWQVNKPDTAPVSSNSHDGEVTAVAWSESDAGKLATSSDDFTVRVWSIQSNFCSTTTTSPSAIRRRVMATPPDECKNIRTRRMKSEFPEGPEKELSLDRLRDETIPRSPTMTEPIIGTPEGQKKRVLISFDLEEGSKKTPEATVNSPSSVLSPPSSVKRTIRDYFLASS</sequence>
<accession>A0A6P8E1Y7</accession>
<keyword evidence="3" id="KW-0677">Repeat</keyword>
<name>A0A6P8E1Y7_PUNGR</name>
<dbReference type="AlphaFoldDB" id="A0A6P8E1Y7"/>
<feature type="repeat" description="WD" evidence="6">
    <location>
        <begin position="370"/>
        <end position="400"/>
    </location>
</feature>
<organism evidence="9 10">
    <name type="scientific">Punica granatum</name>
    <name type="common">Pomegranate</name>
    <dbReference type="NCBI Taxonomy" id="22663"/>
    <lineage>
        <taxon>Eukaryota</taxon>
        <taxon>Viridiplantae</taxon>
        <taxon>Streptophyta</taxon>
        <taxon>Embryophyta</taxon>
        <taxon>Tracheophyta</taxon>
        <taxon>Spermatophyta</taxon>
        <taxon>Magnoliopsida</taxon>
        <taxon>eudicotyledons</taxon>
        <taxon>Gunneridae</taxon>
        <taxon>Pentapetalae</taxon>
        <taxon>rosids</taxon>
        <taxon>malvids</taxon>
        <taxon>Myrtales</taxon>
        <taxon>Lythraceae</taxon>
        <taxon>Punica</taxon>
    </lineage>
</organism>
<feature type="transmembrane region" description="Helical" evidence="8">
    <location>
        <begin position="21"/>
        <end position="41"/>
    </location>
</feature>
<keyword evidence="2 6" id="KW-0853">WD repeat</keyword>
<evidence type="ECO:0000256" key="8">
    <source>
        <dbReference type="SAM" id="Phobius"/>
    </source>
</evidence>
<evidence type="ECO:0000313" key="10">
    <source>
        <dbReference type="RefSeq" id="XP_031403912.1"/>
    </source>
</evidence>
<evidence type="ECO:0000313" key="9">
    <source>
        <dbReference type="Proteomes" id="UP000515151"/>
    </source>
</evidence>
<dbReference type="PANTHER" id="PTHR22852">
    <property type="entry name" value="LETHAL 2 DENTICLELESS PROTEIN RETINOIC ACID-REGULATED NUCLEAR MATRIX-ASSOCIATED PROTEIN"/>
    <property type="match status" value="1"/>
</dbReference>
<dbReference type="RefSeq" id="XP_031403912.1">
    <property type="nucleotide sequence ID" value="XM_031548052.1"/>
</dbReference>
<dbReference type="GO" id="GO:0005634">
    <property type="term" value="C:nucleus"/>
    <property type="evidence" value="ECO:0007669"/>
    <property type="project" value="TreeGrafter"/>
</dbReference>
<comment type="pathway">
    <text evidence="1">Protein modification; protein ubiquitination.</text>
</comment>
<evidence type="ECO:0000256" key="5">
    <source>
        <dbReference type="ARBA" id="ARBA00038344"/>
    </source>
</evidence>
<gene>
    <name evidence="10" type="primary">LOC116213203</name>
</gene>
<evidence type="ECO:0000256" key="4">
    <source>
        <dbReference type="ARBA" id="ARBA00022786"/>
    </source>
</evidence>